<gene>
    <name evidence="2" type="ordered locus">AAur_pTC10004</name>
</gene>
<evidence type="ECO:0000313" key="2">
    <source>
        <dbReference type="EMBL" id="ABM10529.1"/>
    </source>
</evidence>
<sequence length="383" mass="41502">MEPSPYAPGSLPEYLAGRGRERDLIRNKVSRLSMLGRSGGPLLAFHAPRGLGKTSLLRMAQRDAIAEGFLTAWVTGRDDRPMSPDLAQALSVAVKERSFGERSKALLHRLDQIQVEFGIPGMKVGATLSADDDKVPPGAAILEELLEDAGRFARNHEAKGLVVFVDEFQEAQLGDRKSLLIGLQHFDGAPDATPVAIIAAGLPSLPPAVTEAATFGERSRFVELGLLSDVAVAEAIRVPAEHHQVAWSDEAIMAAIELAAGYPHKVQLIGDATWEVARPTAGSTITIGHVRRAEEEIEDRMRGLFRTRLDRATPEQRRFLAAMAALGDRPVERARIAAELGVPTTAVSRPRQQLIDRGYIEAAGHGRLRFTIPGFAAYVRDNG</sequence>
<dbReference type="InterPro" id="IPR027417">
    <property type="entry name" value="P-loop_NTPase"/>
</dbReference>
<proteinExistence type="predicted"/>
<dbReference type="Pfam" id="PF13191">
    <property type="entry name" value="AAA_16"/>
    <property type="match status" value="1"/>
</dbReference>
<dbReference type="PANTHER" id="PTHR34301">
    <property type="entry name" value="DNA-BINDING PROTEIN-RELATED"/>
    <property type="match status" value="1"/>
</dbReference>
<dbReference type="InterPro" id="IPR041664">
    <property type="entry name" value="AAA_16"/>
</dbReference>
<dbReference type="Proteomes" id="UP000000637">
    <property type="component" value="Plasmid pTC1"/>
</dbReference>
<protein>
    <submittedName>
        <fullName evidence="2">Protein containing ATP/GTP-binding site motif A</fullName>
    </submittedName>
</protein>
<evidence type="ECO:0000313" key="3">
    <source>
        <dbReference type="Proteomes" id="UP000000637"/>
    </source>
</evidence>
<keyword evidence="2" id="KW-0614">Plasmid</keyword>
<dbReference type="RefSeq" id="WP_011776801.1">
    <property type="nucleotide sequence ID" value="NC_008712.1"/>
</dbReference>
<dbReference type="PANTHER" id="PTHR34301:SF8">
    <property type="entry name" value="ATPASE DOMAIN-CONTAINING PROTEIN"/>
    <property type="match status" value="1"/>
</dbReference>
<dbReference type="Gene3D" id="3.40.50.300">
    <property type="entry name" value="P-loop containing nucleotide triphosphate hydrolases"/>
    <property type="match status" value="1"/>
</dbReference>
<dbReference type="Gene3D" id="1.10.10.10">
    <property type="entry name" value="Winged helix-like DNA-binding domain superfamily/Winged helix DNA-binding domain"/>
    <property type="match status" value="1"/>
</dbReference>
<accession>A1RCB6</accession>
<dbReference type="HOGENOM" id="CLU_058580_0_0_11"/>
<reference evidence="2 3" key="1">
    <citation type="journal article" date="2006" name="PLoS Genet.">
        <title>Secrets of soil survival revealed by the genome sequence of Arthrobacter aurescens TC1.</title>
        <authorList>
            <person name="Mongodin E.F."/>
            <person name="Shapir N."/>
            <person name="Daugherty S.C."/>
            <person name="DeBoy R.T."/>
            <person name="Emerson J.B."/>
            <person name="Shvartzbeyn A."/>
            <person name="Radune D."/>
            <person name="Vamathevan J."/>
            <person name="Riggs F."/>
            <person name="Grinberg V."/>
            <person name="Khouri H."/>
            <person name="Wackett L.P."/>
            <person name="Nelson K.E."/>
            <person name="Sadowsky M.J."/>
        </authorList>
    </citation>
    <scope>NUCLEOTIDE SEQUENCE [LARGE SCALE GENOMIC DNA]</scope>
    <source>
        <strain evidence="2 3">TC1</strain>
    </source>
</reference>
<keyword evidence="3" id="KW-1185">Reference proteome</keyword>
<dbReference type="InterPro" id="IPR036388">
    <property type="entry name" value="WH-like_DNA-bd_sf"/>
</dbReference>
<evidence type="ECO:0000259" key="1">
    <source>
        <dbReference type="Pfam" id="PF13191"/>
    </source>
</evidence>
<dbReference type="OrthoDB" id="2020141at2"/>
<dbReference type="EMBL" id="CP000475">
    <property type="protein sequence ID" value="ABM10529.1"/>
    <property type="molecule type" value="Genomic_DNA"/>
</dbReference>
<dbReference type="AlphaFoldDB" id="A1RCB6"/>
<dbReference type="KEGG" id="aau:AAur_pTC10004"/>
<geneLocation type="plasmid" evidence="2 3">
    <name>pTC1</name>
</geneLocation>
<dbReference type="SUPFAM" id="SSF52540">
    <property type="entry name" value="P-loop containing nucleoside triphosphate hydrolases"/>
    <property type="match status" value="1"/>
</dbReference>
<organism evidence="2 3">
    <name type="scientific">Paenarthrobacter aurescens (strain TC1)</name>
    <dbReference type="NCBI Taxonomy" id="290340"/>
    <lineage>
        <taxon>Bacteria</taxon>
        <taxon>Bacillati</taxon>
        <taxon>Actinomycetota</taxon>
        <taxon>Actinomycetes</taxon>
        <taxon>Micrococcales</taxon>
        <taxon>Micrococcaceae</taxon>
        <taxon>Paenarthrobacter</taxon>
    </lineage>
</organism>
<feature type="domain" description="Orc1-like AAA ATPase" evidence="1">
    <location>
        <begin position="15"/>
        <end position="178"/>
    </location>
</feature>
<name>A1RCB6_PAEAT</name>